<dbReference type="EMBL" id="JAHUTI010071547">
    <property type="protein sequence ID" value="MED6255649.1"/>
    <property type="molecule type" value="Genomic_DNA"/>
</dbReference>
<reference evidence="2 3" key="1">
    <citation type="submission" date="2021-07" db="EMBL/GenBank/DDBJ databases">
        <authorList>
            <person name="Palmer J.M."/>
        </authorList>
    </citation>
    <scope>NUCLEOTIDE SEQUENCE [LARGE SCALE GENOMIC DNA]</scope>
    <source>
        <strain evidence="2 3">AT_MEX2019</strain>
        <tissue evidence="2">Muscle</tissue>
    </source>
</reference>
<keyword evidence="3" id="KW-1185">Reference proteome</keyword>
<protein>
    <submittedName>
        <fullName evidence="2">Uncharacterized protein</fullName>
    </submittedName>
</protein>
<keyword evidence="1" id="KW-1133">Transmembrane helix</keyword>
<keyword evidence="1" id="KW-0812">Transmembrane</keyword>
<keyword evidence="1" id="KW-0472">Membrane</keyword>
<evidence type="ECO:0000256" key="1">
    <source>
        <dbReference type="SAM" id="Phobius"/>
    </source>
</evidence>
<feature type="transmembrane region" description="Helical" evidence="1">
    <location>
        <begin position="73"/>
        <end position="98"/>
    </location>
</feature>
<gene>
    <name evidence="2" type="ORF">ATANTOWER_012771</name>
</gene>
<sequence>MLWQPLRCQRENGWQGTLEKLKLRICSAVLFSWQNTTLAEKQTLTIKAVSDEDRGGNPEAPLIMGNFVANEGLSIFVILVWLGINAFLFVHFYMAFLVDRWFYTRVLLG</sequence>
<comment type="caution">
    <text evidence="2">The sequence shown here is derived from an EMBL/GenBank/DDBJ whole genome shotgun (WGS) entry which is preliminary data.</text>
</comment>
<evidence type="ECO:0000313" key="2">
    <source>
        <dbReference type="EMBL" id="MED6255649.1"/>
    </source>
</evidence>
<evidence type="ECO:0000313" key="3">
    <source>
        <dbReference type="Proteomes" id="UP001345963"/>
    </source>
</evidence>
<name>A0ABU7BZ72_9TELE</name>
<feature type="non-terminal residue" evidence="2">
    <location>
        <position position="109"/>
    </location>
</feature>
<proteinExistence type="predicted"/>
<accession>A0ABU7BZ72</accession>
<dbReference type="Proteomes" id="UP001345963">
    <property type="component" value="Unassembled WGS sequence"/>
</dbReference>
<organism evidence="2 3">
    <name type="scientific">Ataeniobius toweri</name>
    <dbReference type="NCBI Taxonomy" id="208326"/>
    <lineage>
        <taxon>Eukaryota</taxon>
        <taxon>Metazoa</taxon>
        <taxon>Chordata</taxon>
        <taxon>Craniata</taxon>
        <taxon>Vertebrata</taxon>
        <taxon>Euteleostomi</taxon>
        <taxon>Actinopterygii</taxon>
        <taxon>Neopterygii</taxon>
        <taxon>Teleostei</taxon>
        <taxon>Neoteleostei</taxon>
        <taxon>Acanthomorphata</taxon>
        <taxon>Ovalentaria</taxon>
        <taxon>Atherinomorphae</taxon>
        <taxon>Cyprinodontiformes</taxon>
        <taxon>Goodeidae</taxon>
        <taxon>Ataeniobius</taxon>
    </lineage>
</organism>